<accession>A0A395IHY5</accession>
<evidence type="ECO:0000256" key="5">
    <source>
        <dbReference type="SAM" id="Phobius"/>
    </source>
</evidence>
<dbReference type="Pfam" id="PF00106">
    <property type="entry name" value="adh_short"/>
    <property type="match status" value="1"/>
</dbReference>
<dbReference type="Gene3D" id="3.40.50.720">
    <property type="entry name" value="NAD(P)-binding Rossmann-like Domain"/>
    <property type="match status" value="1"/>
</dbReference>
<name>A0A395IHY5_9HELO</name>
<dbReference type="InterPro" id="IPR036291">
    <property type="entry name" value="NAD(P)-bd_dom_sf"/>
</dbReference>
<feature type="region of interest" description="Disordered" evidence="4">
    <location>
        <begin position="341"/>
        <end position="365"/>
    </location>
</feature>
<keyword evidence="8" id="KW-1185">Reference proteome</keyword>
<dbReference type="AlphaFoldDB" id="A0A395IHY5"/>
<keyword evidence="5" id="KW-0472">Membrane</keyword>
<evidence type="ECO:0000256" key="3">
    <source>
        <dbReference type="RuleBase" id="RU000363"/>
    </source>
</evidence>
<dbReference type="PRINTS" id="PR00080">
    <property type="entry name" value="SDRFAMILY"/>
</dbReference>
<feature type="compositionally biased region" description="Basic and acidic residues" evidence="4">
    <location>
        <begin position="353"/>
        <end position="365"/>
    </location>
</feature>
<organism evidence="7 8">
    <name type="scientific">Monilinia fructigena</name>
    <dbReference type="NCBI Taxonomy" id="38457"/>
    <lineage>
        <taxon>Eukaryota</taxon>
        <taxon>Fungi</taxon>
        <taxon>Dikarya</taxon>
        <taxon>Ascomycota</taxon>
        <taxon>Pezizomycotina</taxon>
        <taxon>Leotiomycetes</taxon>
        <taxon>Helotiales</taxon>
        <taxon>Sclerotiniaceae</taxon>
        <taxon>Monilinia</taxon>
    </lineage>
</organism>
<dbReference type="OrthoDB" id="5840532at2759"/>
<evidence type="ECO:0000256" key="1">
    <source>
        <dbReference type="ARBA" id="ARBA00006484"/>
    </source>
</evidence>
<evidence type="ECO:0000256" key="4">
    <source>
        <dbReference type="SAM" id="MobiDB-lite"/>
    </source>
</evidence>
<feature type="transmembrane region" description="Helical" evidence="5">
    <location>
        <begin position="20"/>
        <end position="38"/>
    </location>
</feature>
<feature type="transmembrane region" description="Helical" evidence="5">
    <location>
        <begin position="53"/>
        <end position="71"/>
    </location>
</feature>
<keyword evidence="5" id="KW-1133">Transmembrane helix</keyword>
<dbReference type="EMBL" id="QKRW01000046">
    <property type="protein sequence ID" value="RAL59942.1"/>
    <property type="molecule type" value="Genomic_DNA"/>
</dbReference>
<evidence type="ECO:0000313" key="8">
    <source>
        <dbReference type="Proteomes" id="UP000249056"/>
    </source>
</evidence>
<dbReference type="PRINTS" id="PR00081">
    <property type="entry name" value="GDHRDH"/>
</dbReference>
<gene>
    <name evidence="7" type="ORF">DID88_000568</name>
</gene>
<keyword evidence="2" id="KW-0560">Oxidoreductase</keyword>
<keyword evidence="5" id="KW-0812">Transmembrane</keyword>
<feature type="transmembrane region" description="Helical" evidence="5">
    <location>
        <begin position="91"/>
        <end position="111"/>
    </location>
</feature>
<dbReference type="InterPro" id="IPR057326">
    <property type="entry name" value="KR_dom"/>
</dbReference>
<sequence>MDQKPRQEALPWAKPFSIDLLLKVLNVTFLHPFVAWMIPLCMRAQAMPWDHEAIQWAIDYASLITLLFFLAKLNRQIAYSKSRKVDLSEEVIVITGGASGLGLLVAEVYGMRGATVAVLDVRDLESGEARGVSYYKCDVGNREEVARVAIEIERDLGTPTIIINNAAVVNGKALLDLSLDEIEQNFKVNLLGHFYTLKAFLPGLIRTGHGTVVTMSSVLGHLGAAQLSDYSASKAGVTALHHSLTAELKAYPDIKTVLIEPGQLSTPLFSGTVTPNSFFAPVLEPVDVAKEIIATIDKGSSAVLAMPLYARWVGWMGVFPVGVQAIARRVSGIDRAMKTFKGRSNGGEEEEKGEGGEGREGRVERRGRKLDIRGDDSVLALALYLELDWMS</sequence>
<evidence type="ECO:0000313" key="7">
    <source>
        <dbReference type="EMBL" id="RAL59942.1"/>
    </source>
</evidence>
<comment type="similarity">
    <text evidence="1 3">Belongs to the short-chain dehydrogenases/reductases (SDR) family.</text>
</comment>
<reference evidence="7 8" key="1">
    <citation type="submission" date="2018-06" db="EMBL/GenBank/DDBJ databases">
        <title>Genome Sequence of the Brown Rot Fungal Pathogen Monilinia fructigena.</title>
        <authorList>
            <person name="Landi L."/>
            <person name="De Miccolis Angelini R.M."/>
            <person name="Pollastro S."/>
            <person name="Abate D."/>
            <person name="Faretra F."/>
            <person name="Romanazzi G."/>
        </authorList>
    </citation>
    <scope>NUCLEOTIDE SEQUENCE [LARGE SCALE GENOMIC DNA]</scope>
    <source>
        <strain evidence="7 8">Mfrg269</strain>
    </source>
</reference>
<dbReference type="SMART" id="SM00822">
    <property type="entry name" value="PKS_KR"/>
    <property type="match status" value="1"/>
</dbReference>
<proteinExistence type="inferred from homology"/>
<dbReference type="Proteomes" id="UP000249056">
    <property type="component" value="Unassembled WGS sequence"/>
</dbReference>
<evidence type="ECO:0000259" key="6">
    <source>
        <dbReference type="SMART" id="SM00822"/>
    </source>
</evidence>
<feature type="domain" description="Ketoreductase" evidence="6">
    <location>
        <begin position="90"/>
        <end position="257"/>
    </location>
</feature>
<dbReference type="PANTHER" id="PTHR24322:SF736">
    <property type="entry name" value="RETINOL DEHYDROGENASE 10"/>
    <property type="match status" value="1"/>
</dbReference>
<evidence type="ECO:0000256" key="2">
    <source>
        <dbReference type="ARBA" id="ARBA00023002"/>
    </source>
</evidence>
<dbReference type="GO" id="GO:0016616">
    <property type="term" value="F:oxidoreductase activity, acting on the CH-OH group of donors, NAD or NADP as acceptor"/>
    <property type="evidence" value="ECO:0007669"/>
    <property type="project" value="TreeGrafter"/>
</dbReference>
<dbReference type="PANTHER" id="PTHR24322">
    <property type="entry name" value="PKSB"/>
    <property type="match status" value="1"/>
</dbReference>
<protein>
    <recommendedName>
        <fullName evidence="6">Ketoreductase domain-containing protein</fullName>
    </recommendedName>
</protein>
<dbReference type="CDD" id="cd05339">
    <property type="entry name" value="17beta-HSDXI-like_SDR_c"/>
    <property type="match status" value="1"/>
</dbReference>
<dbReference type="SUPFAM" id="SSF51735">
    <property type="entry name" value="NAD(P)-binding Rossmann-fold domains"/>
    <property type="match status" value="1"/>
</dbReference>
<dbReference type="InterPro" id="IPR002347">
    <property type="entry name" value="SDR_fam"/>
</dbReference>
<comment type="caution">
    <text evidence="7">The sequence shown here is derived from an EMBL/GenBank/DDBJ whole genome shotgun (WGS) entry which is preliminary data.</text>
</comment>